<dbReference type="InterPro" id="IPR036375">
    <property type="entry name" value="Hemopexin-like_dom_sf"/>
</dbReference>
<dbReference type="OrthoDB" id="7550572at2759"/>
<dbReference type="SUPFAM" id="SSF50923">
    <property type="entry name" value="Hemopexin-like domain"/>
    <property type="match status" value="1"/>
</dbReference>
<gene>
    <name evidence="1" type="ORF">EAG_08151</name>
</gene>
<evidence type="ECO:0008006" key="3">
    <source>
        <dbReference type="Google" id="ProtNLM"/>
    </source>
</evidence>
<dbReference type="AlphaFoldDB" id="E2ATH7"/>
<dbReference type="Gene3D" id="2.110.10.10">
    <property type="entry name" value="Hemopexin-like domain"/>
    <property type="match status" value="1"/>
</dbReference>
<organism evidence="2">
    <name type="scientific">Camponotus floridanus</name>
    <name type="common">Florida carpenter ant</name>
    <dbReference type="NCBI Taxonomy" id="104421"/>
    <lineage>
        <taxon>Eukaryota</taxon>
        <taxon>Metazoa</taxon>
        <taxon>Ecdysozoa</taxon>
        <taxon>Arthropoda</taxon>
        <taxon>Hexapoda</taxon>
        <taxon>Insecta</taxon>
        <taxon>Pterygota</taxon>
        <taxon>Neoptera</taxon>
        <taxon>Endopterygota</taxon>
        <taxon>Hymenoptera</taxon>
        <taxon>Apocrita</taxon>
        <taxon>Aculeata</taxon>
        <taxon>Formicoidea</taxon>
        <taxon>Formicidae</taxon>
        <taxon>Formicinae</taxon>
        <taxon>Camponotus</taxon>
    </lineage>
</organism>
<proteinExistence type="predicted"/>
<dbReference type="Proteomes" id="UP000000311">
    <property type="component" value="Unassembled WGS sequence"/>
</dbReference>
<evidence type="ECO:0000313" key="1">
    <source>
        <dbReference type="EMBL" id="EFN63264.1"/>
    </source>
</evidence>
<dbReference type="EMBL" id="GL442588">
    <property type="protein sequence ID" value="EFN63264.1"/>
    <property type="molecule type" value="Genomic_DNA"/>
</dbReference>
<evidence type="ECO:0000313" key="2">
    <source>
        <dbReference type="Proteomes" id="UP000000311"/>
    </source>
</evidence>
<accession>E2ATH7</accession>
<protein>
    <recommendedName>
        <fullName evidence="3">Matrix metalloproteinase-14</fullName>
    </recommendedName>
</protein>
<name>E2ATH7_CAMFO</name>
<sequence>MATTPLAPSDSTDLCALKRIDGALIMNHRRLYIARNAWPIDMRERRYGAPFSFADYFKFLPRNLTRISSKTMYQRPSGDIAIFAGDYAYLTDSNFHLKAGWSRPVEYVGFPRDARINAAINTHAGHSVSYTTTIK</sequence>
<reference evidence="1 2" key="1">
    <citation type="journal article" date="2010" name="Science">
        <title>Genomic comparison of the ants Camponotus floridanus and Harpegnathos saltator.</title>
        <authorList>
            <person name="Bonasio R."/>
            <person name="Zhang G."/>
            <person name="Ye C."/>
            <person name="Mutti N.S."/>
            <person name="Fang X."/>
            <person name="Qin N."/>
            <person name="Donahue G."/>
            <person name="Yang P."/>
            <person name="Li Q."/>
            <person name="Li C."/>
            <person name="Zhang P."/>
            <person name="Huang Z."/>
            <person name="Berger S.L."/>
            <person name="Reinberg D."/>
            <person name="Wang J."/>
            <person name="Liebig J."/>
        </authorList>
    </citation>
    <scope>NUCLEOTIDE SEQUENCE [LARGE SCALE GENOMIC DNA]</scope>
    <source>
        <strain evidence="2">C129</strain>
    </source>
</reference>
<dbReference type="InParanoid" id="E2ATH7"/>
<keyword evidence="2" id="KW-1185">Reference proteome</keyword>